<protein>
    <submittedName>
        <fullName evidence="3">Uncharacterized protein</fullName>
    </submittedName>
</protein>
<organism evidence="3 4">
    <name type="scientific">Paraphoma chrysanthemicola</name>
    <dbReference type="NCBI Taxonomy" id="798071"/>
    <lineage>
        <taxon>Eukaryota</taxon>
        <taxon>Fungi</taxon>
        <taxon>Dikarya</taxon>
        <taxon>Ascomycota</taxon>
        <taxon>Pezizomycotina</taxon>
        <taxon>Dothideomycetes</taxon>
        <taxon>Pleosporomycetidae</taxon>
        <taxon>Pleosporales</taxon>
        <taxon>Pleosporineae</taxon>
        <taxon>Phaeosphaeriaceae</taxon>
        <taxon>Paraphoma</taxon>
    </lineage>
</organism>
<name>A0A8K0R3Y3_9PLEO</name>
<proteinExistence type="predicted"/>
<evidence type="ECO:0000256" key="1">
    <source>
        <dbReference type="SAM" id="Coils"/>
    </source>
</evidence>
<dbReference type="EMBL" id="JAGMVJ010000012">
    <property type="protein sequence ID" value="KAH7084346.1"/>
    <property type="molecule type" value="Genomic_DNA"/>
</dbReference>
<evidence type="ECO:0000313" key="4">
    <source>
        <dbReference type="Proteomes" id="UP000813461"/>
    </source>
</evidence>
<dbReference type="Proteomes" id="UP000813461">
    <property type="component" value="Unassembled WGS sequence"/>
</dbReference>
<reference evidence="3" key="1">
    <citation type="journal article" date="2021" name="Nat. Commun.">
        <title>Genetic determinants of endophytism in the Arabidopsis root mycobiome.</title>
        <authorList>
            <person name="Mesny F."/>
            <person name="Miyauchi S."/>
            <person name="Thiergart T."/>
            <person name="Pickel B."/>
            <person name="Atanasova L."/>
            <person name="Karlsson M."/>
            <person name="Huettel B."/>
            <person name="Barry K.W."/>
            <person name="Haridas S."/>
            <person name="Chen C."/>
            <person name="Bauer D."/>
            <person name="Andreopoulos W."/>
            <person name="Pangilinan J."/>
            <person name="LaButti K."/>
            <person name="Riley R."/>
            <person name="Lipzen A."/>
            <person name="Clum A."/>
            <person name="Drula E."/>
            <person name="Henrissat B."/>
            <person name="Kohler A."/>
            <person name="Grigoriev I.V."/>
            <person name="Martin F.M."/>
            <person name="Hacquard S."/>
        </authorList>
    </citation>
    <scope>NUCLEOTIDE SEQUENCE</scope>
    <source>
        <strain evidence="3">MPI-SDFR-AT-0120</strain>
    </source>
</reference>
<comment type="caution">
    <text evidence="3">The sequence shown here is derived from an EMBL/GenBank/DDBJ whole genome shotgun (WGS) entry which is preliminary data.</text>
</comment>
<accession>A0A8K0R3Y3</accession>
<feature type="region of interest" description="Disordered" evidence="2">
    <location>
        <begin position="1"/>
        <end position="39"/>
    </location>
</feature>
<keyword evidence="4" id="KW-1185">Reference proteome</keyword>
<gene>
    <name evidence="3" type="ORF">FB567DRAFT_593821</name>
</gene>
<evidence type="ECO:0000313" key="3">
    <source>
        <dbReference type="EMBL" id="KAH7084346.1"/>
    </source>
</evidence>
<dbReference type="AlphaFoldDB" id="A0A8K0R3Y3"/>
<keyword evidence="1" id="KW-0175">Coiled coil</keyword>
<sequence length="247" mass="27991">MTPHPMLPSGHTSSPVTPQRRRKAETIAAHASPPATSPRRTMTLGILSHLLDQIDAAGDAAVDKAVDMGRVCDNVLQMTQEDEGFVDLFRQKHGLPPPPVPDEPATIDSEIPQDIKNYIIKRYCKMQQATPEELAEIEEDVQAEKRDMGNACWEIQHEIHQLRQRRDELQGKVDFLRRARPALNREREEKVIHNGYMEIMELAKKMLGAEVVKDAIGEEPKPSEIPRWTRIPRAATILSMKSKSTWI</sequence>
<evidence type="ECO:0000256" key="2">
    <source>
        <dbReference type="SAM" id="MobiDB-lite"/>
    </source>
</evidence>
<feature type="coiled-coil region" evidence="1">
    <location>
        <begin position="152"/>
        <end position="186"/>
    </location>
</feature>